<gene>
    <name evidence="6" type="ORF">SAY87_008358</name>
</gene>
<feature type="domain" description="EF-hand" evidence="5">
    <location>
        <begin position="24"/>
        <end position="59"/>
    </location>
</feature>
<dbReference type="InterPro" id="IPR002048">
    <property type="entry name" value="EF_hand_dom"/>
</dbReference>
<dbReference type="GO" id="GO:0005737">
    <property type="term" value="C:cytoplasm"/>
    <property type="evidence" value="ECO:0007669"/>
    <property type="project" value="UniProtKB-ARBA"/>
</dbReference>
<feature type="domain" description="EF-hand" evidence="5">
    <location>
        <begin position="149"/>
        <end position="184"/>
    </location>
</feature>
<dbReference type="GO" id="GO:0005509">
    <property type="term" value="F:calcium ion binding"/>
    <property type="evidence" value="ECO:0007669"/>
    <property type="project" value="InterPro"/>
</dbReference>
<dbReference type="EMBL" id="JAXIOK010000007">
    <property type="protein sequence ID" value="KAK4766716.1"/>
    <property type="molecule type" value="Genomic_DNA"/>
</dbReference>
<dbReference type="Proteomes" id="UP001345219">
    <property type="component" value="Chromosome 7"/>
</dbReference>
<dbReference type="CDD" id="cd00051">
    <property type="entry name" value="EFh"/>
    <property type="match status" value="1"/>
</dbReference>
<evidence type="ECO:0000256" key="2">
    <source>
        <dbReference type="ARBA" id="ARBA00022723"/>
    </source>
</evidence>
<dbReference type="SUPFAM" id="SSF47473">
    <property type="entry name" value="EF-hand"/>
    <property type="match status" value="1"/>
</dbReference>
<accession>A0AAN7KMG8</accession>
<dbReference type="InterPro" id="IPR039647">
    <property type="entry name" value="EF_hand_pair_protein_CML-like"/>
</dbReference>
<dbReference type="InterPro" id="IPR011992">
    <property type="entry name" value="EF-hand-dom_pair"/>
</dbReference>
<keyword evidence="3" id="KW-0677">Repeat</keyword>
<organism evidence="6 7">
    <name type="scientific">Trapa incisa</name>
    <dbReference type="NCBI Taxonomy" id="236973"/>
    <lineage>
        <taxon>Eukaryota</taxon>
        <taxon>Viridiplantae</taxon>
        <taxon>Streptophyta</taxon>
        <taxon>Embryophyta</taxon>
        <taxon>Tracheophyta</taxon>
        <taxon>Spermatophyta</taxon>
        <taxon>Magnoliopsida</taxon>
        <taxon>eudicotyledons</taxon>
        <taxon>Gunneridae</taxon>
        <taxon>Pentapetalae</taxon>
        <taxon>rosids</taxon>
        <taxon>malvids</taxon>
        <taxon>Myrtales</taxon>
        <taxon>Lythraceae</taxon>
        <taxon>Trapa</taxon>
    </lineage>
</organism>
<dbReference type="AlphaFoldDB" id="A0AAN7KMG8"/>
<name>A0AAN7KMG8_9MYRT</name>
<comment type="function">
    <text evidence="1">Potential calcium sensor.</text>
</comment>
<dbReference type="Gene3D" id="1.10.238.10">
    <property type="entry name" value="EF-hand"/>
    <property type="match status" value="2"/>
</dbReference>
<evidence type="ECO:0000256" key="4">
    <source>
        <dbReference type="ARBA" id="ARBA00022837"/>
    </source>
</evidence>
<dbReference type="PROSITE" id="PS00018">
    <property type="entry name" value="EF_HAND_1"/>
    <property type="match status" value="3"/>
</dbReference>
<dbReference type="Pfam" id="PF13499">
    <property type="entry name" value="EF-hand_7"/>
    <property type="match status" value="2"/>
</dbReference>
<dbReference type="InterPro" id="IPR018247">
    <property type="entry name" value="EF_Hand_1_Ca_BS"/>
</dbReference>
<keyword evidence="4" id="KW-0106">Calcium</keyword>
<dbReference type="PANTHER" id="PTHR10891">
    <property type="entry name" value="EF-HAND CALCIUM-BINDING DOMAIN CONTAINING PROTEIN"/>
    <property type="match status" value="1"/>
</dbReference>
<dbReference type="PROSITE" id="PS50222">
    <property type="entry name" value="EF_HAND_2"/>
    <property type="match status" value="3"/>
</dbReference>
<evidence type="ECO:0000256" key="1">
    <source>
        <dbReference type="ARBA" id="ARBA00003291"/>
    </source>
</evidence>
<reference evidence="6 7" key="1">
    <citation type="journal article" date="2023" name="Hortic Res">
        <title>Pangenome of water caltrop reveals structural variations and asymmetric subgenome divergence after allopolyploidization.</title>
        <authorList>
            <person name="Zhang X."/>
            <person name="Chen Y."/>
            <person name="Wang L."/>
            <person name="Yuan Y."/>
            <person name="Fang M."/>
            <person name="Shi L."/>
            <person name="Lu R."/>
            <person name="Comes H.P."/>
            <person name="Ma Y."/>
            <person name="Chen Y."/>
            <person name="Huang G."/>
            <person name="Zhou Y."/>
            <person name="Zheng Z."/>
            <person name="Qiu Y."/>
        </authorList>
    </citation>
    <scope>NUCLEOTIDE SEQUENCE [LARGE SCALE GENOMIC DNA]</scope>
    <source>
        <tissue evidence="6">Roots</tissue>
    </source>
</reference>
<sequence length="189" mass="21112">MDAPPVSKSLSRKSNSFSLHSPSLNTLRLRRIFDIFDCNGDGLITVDEISQALGRLGLEAAPSELESTIRSHIAPGSDGLRFEDFCAMHREIDETIGDYDGVAETIDAGDREESDLREAFKVFDENGDGYISAKELQAVLDKLGLVEGKEMARVEQMIGSFDRNRDGRVDFTEFKDMMRSVTMKDLRPQ</sequence>
<protein>
    <recommendedName>
        <fullName evidence="5">EF-hand domain-containing protein</fullName>
    </recommendedName>
</protein>
<evidence type="ECO:0000256" key="3">
    <source>
        <dbReference type="ARBA" id="ARBA00022737"/>
    </source>
</evidence>
<evidence type="ECO:0000313" key="6">
    <source>
        <dbReference type="EMBL" id="KAK4766716.1"/>
    </source>
</evidence>
<feature type="domain" description="EF-hand" evidence="5">
    <location>
        <begin position="111"/>
        <end position="146"/>
    </location>
</feature>
<evidence type="ECO:0000259" key="5">
    <source>
        <dbReference type="PROSITE" id="PS50222"/>
    </source>
</evidence>
<evidence type="ECO:0000313" key="7">
    <source>
        <dbReference type="Proteomes" id="UP001345219"/>
    </source>
</evidence>
<proteinExistence type="predicted"/>
<keyword evidence="2" id="KW-0479">Metal-binding</keyword>
<comment type="caution">
    <text evidence="6">The sequence shown here is derived from an EMBL/GenBank/DDBJ whole genome shotgun (WGS) entry which is preliminary data.</text>
</comment>
<dbReference type="SMART" id="SM00054">
    <property type="entry name" value="EFh"/>
    <property type="match status" value="3"/>
</dbReference>
<keyword evidence="7" id="KW-1185">Reference proteome</keyword>
<dbReference type="FunFam" id="1.10.238.10:FF:000089">
    <property type="entry name" value="calmodulin-like protein 3"/>
    <property type="match status" value="1"/>
</dbReference>